<feature type="region of interest" description="Disordered" evidence="1">
    <location>
        <begin position="228"/>
        <end position="403"/>
    </location>
</feature>
<feature type="compositionally biased region" description="Basic and acidic residues" evidence="1">
    <location>
        <begin position="193"/>
        <end position="208"/>
    </location>
</feature>
<feature type="compositionally biased region" description="Pro residues" evidence="1">
    <location>
        <begin position="389"/>
        <end position="400"/>
    </location>
</feature>
<keyword evidence="2" id="KW-1133">Transmembrane helix</keyword>
<dbReference type="PANTHER" id="PTHR45691">
    <property type="entry name" value="PROTEIN DIAPHANOUS"/>
    <property type="match status" value="1"/>
</dbReference>
<dbReference type="GO" id="GO:0030041">
    <property type="term" value="P:actin filament polymerization"/>
    <property type="evidence" value="ECO:0007669"/>
    <property type="project" value="TreeGrafter"/>
</dbReference>
<feature type="compositionally biased region" description="Pro residues" evidence="1">
    <location>
        <begin position="313"/>
        <end position="328"/>
    </location>
</feature>
<feature type="compositionally biased region" description="Pro residues" evidence="1">
    <location>
        <begin position="517"/>
        <end position="530"/>
    </location>
</feature>
<name>A0AAW1ND54_SAPOF</name>
<dbReference type="EMBL" id="JBDFQZ010000001">
    <property type="protein sequence ID" value="KAK9755980.1"/>
    <property type="molecule type" value="Genomic_DNA"/>
</dbReference>
<feature type="compositionally biased region" description="Basic residues" evidence="1">
    <location>
        <begin position="438"/>
        <end position="448"/>
    </location>
</feature>
<sequence>MDQKDDEPPPFWLQSTTTLRQVDRHRRRNRHATSLFLNTGVLVSLLLVTAFLFMIIVIPYILSIARQVFNPSLVKTSWSSLNIVLVLFAIVCGFLSRKEDDPVTPVNIPTRKDGFKPEHDSSPYYGYYDRGGYNSFRGQENNVIKLRRSSSSYPDLRHESSWMVNENKLRFNDDTDVENYASLRSDSLVSESRSIRKSGDNDKDEDHSVLKNIEVDTLMSNNNKQEVLDHESKDNASPSSSSLSSPSPSVIDEAEDKPTPPSQDQEIVEEIFEGEIENFVVEDESSSTNNIESVDQSNDVLSTPTQQQQSSFIPPPSPPMNILPPPSPSSYFWPSPSPPPPPPPPPPSRRGQSKPKKEINQTFETIGYGRYRWNNNSLSTRQEHKSKIQPPPAPPAPPQRLKPVVASQYFECKRDTSVKKMKGVNVTKDFFTSFYNQSKRKRKHHKRRSYENLEFIEPPPKTSIHRSMSTPEFPPPSPPPPPPPPPPPHSVFHTIFSKKPKTKKKIHSIPTTTRTTQPPPPPPPPPPPFKLKPWKFTIKGDYAKIESNNNSPRSGYSASEDESISPNSAKTNQIPKSPLLFCQSPDVNMKADDFIAKFRAKLTLEKSDSINLKHGYGPSRLRPDFI</sequence>
<feature type="transmembrane region" description="Helical" evidence="2">
    <location>
        <begin position="77"/>
        <end position="95"/>
    </location>
</feature>
<feature type="compositionally biased region" description="Acidic residues" evidence="1">
    <location>
        <begin position="266"/>
        <end position="285"/>
    </location>
</feature>
<feature type="region of interest" description="Disordered" evidence="1">
    <location>
        <begin position="188"/>
        <end position="208"/>
    </location>
</feature>
<feature type="region of interest" description="Disordered" evidence="1">
    <location>
        <begin position="433"/>
        <end position="577"/>
    </location>
</feature>
<organism evidence="3 4">
    <name type="scientific">Saponaria officinalis</name>
    <name type="common">Common soapwort</name>
    <name type="synonym">Lychnis saponaria</name>
    <dbReference type="NCBI Taxonomy" id="3572"/>
    <lineage>
        <taxon>Eukaryota</taxon>
        <taxon>Viridiplantae</taxon>
        <taxon>Streptophyta</taxon>
        <taxon>Embryophyta</taxon>
        <taxon>Tracheophyta</taxon>
        <taxon>Spermatophyta</taxon>
        <taxon>Magnoliopsida</taxon>
        <taxon>eudicotyledons</taxon>
        <taxon>Gunneridae</taxon>
        <taxon>Pentapetalae</taxon>
        <taxon>Caryophyllales</taxon>
        <taxon>Caryophyllaceae</taxon>
        <taxon>Caryophylleae</taxon>
        <taxon>Saponaria</taxon>
    </lineage>
</organism>
<dbReference type="Pfam" id="PF05553">
    <property type="entry name" value="DUF761"/>
    <property type="match status" value="1"/>
</dbReference>
<dbReference type="Proteomes" id="UP001443914">
    <property type="component" value="Unassembled WGS sequence"/>
</dbReference>
<feature type="compositionally biased region" description="Basic residues" evidence="1">
    <location>
        <begin position="496"/>
        <end position="507"/>
    </location>
</feature>
<dbReference type="AlphaFoldDB" id="A0AAW1ND54"/>
<feature type="compositionally biased region" description="Low complexity" evidence="1">
    <location>
        <begin position="237"/>
        <end position="249"/>
    </location>
</feature>
<feature type="transmembrane region" description="Helical" evidence="2">
    <location>
        <begin position="35"/>
        <end position="62"/>
    </location>
</feature>
<keyword evidence="2" id="KW-0812">Transmembrane</keyword>
<accession>A0AAW1ND54</accession>
<feature type="compositionally biased region" description="Low complexity" evidence="1">
    <location>
        <begin position="302"/>
        <end position="312"/>
    </location>
</feature>
<protein>
    <submittedName>
        <fullName evidence="3">Uncharacterized protein</fullName>
    </submittedName>
</protein>
<evidence type="ECO:0000256" key="2">
    <source>
        <dbReference type="SAM" id="Phobius"/>
    </source>
</evidence>
<comment type="caution">
    <text evidence="3">The sequence shown here is derived from an EMBL/GenBank/DDBJ whole genome shotgun (WGS) entry which is preliminary data.</text>
</comment>
<dbReference type="InterPro" id="IPR051412">
    <property type="entry name" value="Formin_Homology_Diaphanous_sf"/>
</dbReference>
<evidence type="ECO:0000313" key="3">
    <source>
        <dbReference type="EMBL" id="KAK9755980.1"/>
    </source>
</evidence>
<feature type="compositionally biased region" description="Polar residues" evidence="1">
    <location>
        <begin position="286"/>
        <end position="301"/>
    </location>
</feature>
<feature type="compositionally biased region" description="Pro residues" evidence="1">
    <location>
        <begin position="335"/>
        <end position="348"/>
    </location>
</feature>
<dbReference type="GO" id="GO:0005884">
    <property type="term" value="C:actin filament"/>
    <property type="evidence" value="ECO:0007669"/>
    <property type="project" value="TreeGrafter"/>
</dbReference>
<dbReference type="InterPro" id="IPR008480">
    <property type="entry name" value="DUF761_pln"/>
</dbReference>
<evidence type="ECO:0000313" key="4">
    <source>
        <dbReference type="Proteomes" id="UP001443914"/>
    </source>
</evidence>
<keyword evidence="4" id="KW-1185">Reference proteome</keyword>
<feature type="compositionally biased region" description="Polar residues" evidence="1">
    <location>
        <begin position="564"/>
        <end position="575"/>
    </location>
</feature>
<dbReference type="PANTHER" id="PTHR45691:SF6">
    <property type="entry name" value="PROTEIN DIAPHANOUS"/>
    <property type="match status" value="1"/>
</dbReference>
<keyword evidence="2" id="KW-0472">Membrane</keyword>
<feature type="compositionally biased region" description="Pro residues" evidence="1">
    <location>
        <begin position="472"/>
        <end position="489"/>
    </location>
</feature>
<reference evidence="3" key="1">
    <citation type="submission" date="2024-03" db="EMBL/GenBank/DDBJ databases">
        <title>WGS assembly of Saponaria officinalis var. Norfolk2.</title>
        <authorList>
            <person name="Jenkins J."/>
            <person name="Shu S."/>
            <person name="Grimwood J."/>
            <person name="Barry K."/>
            <person name="Goodstein D."/>
            <person name="Schmutz J."/>
            <person name="Leebens-Mack J."/>
            <person name="Osbourn A."/>
        </authorList>
    </citation>
    <scope>NUCLEOTIDE SEQUENCE [LARGE SCALE GENOMIC DNA]</scope>
    <source>
        <strain evidence="3">JIC</strain>
    </source>
</reference>
<evidence type="ECO:0000256" key="1">
    <source>
        <dbReference type="SAM" id="MobiDB-lite"/>
    </source>
</evidence>
<gene>
    <name evidence="3" type="ORF">RND81_01G064500</name>
</gene>
<proteinExistence type="predicted"/>
<feature type="compositionally biased region" description="Polar residues" evidence="1">
    <location>
        <begin position="546"/>
        <end position="557"/>
    </location>
</feature>